<protein>
    <recommendedName>
        <fullName evidence="5">Superfamily II DNA or RNA helicase</fullName>
    </recommendedName>
</protein>
<keyword evidence="4" id="KW-1185">Reference proteome</keyword>
<name>A0A917H3U6_9MICC</name>
<evidence type="ECO:0000313" key="3">
    <source>
        <dbReference type="EMBL" id="GGG67085.1"/>
    </source>
</evidence>
<dbReference type="Gene3D" id="3.40.50.300">
    <property type="entry name" value="P-loop containing nucleotide triphosphate hydrolases"/>
    <property type="match status" value="2"/>
</dbReference>
<dbReference type="Pfam" id="PF04851">
    <property type="entry name" value="ResIII"/>
    <property type="match status" value="1"/>
</dbReference>
<feature type="domain" description="Helicase ATP-binding" evidence="1">
    <location>
        <begin position="1159"/>
        <end position="1338"/>
    </location>
</feature>
<dbReference type="NCBIfam" id="NF047352">
    <property type="entry name" value="P_loop_sacsin"/>
    <property type="match status" value="1"/>
</dbReference>
<proteinExistence type="predicted"/>
<dbReference type="RefSeq" id="WP_188539409.1">
    <property type="nucleotide sequence ID" value="NZ_BMEQ01000026.1"/>
</dbReference>
<dbReference type="GO" id="GO:0003677">
    <property type="term" value="F:DNA binding"/>
    <property type="evidence" value="ECO:0007669"/>
    <property type="project" value="InterPro"/>
</dbReference>
<comment type="caution">
    <text evidence="3">The sequence shown here is derived from an EMBL/GenBank/DDBJ whole genome shotgun (WGS) entry which is preliminary data.</text>
</comment>
<dbReference type="Pfam" id="PF00271">
    <property type="entry name" value="Helicase_C"/>
    <property type="match status" value="1"/>
</dbReference>
<dbReference type="InterPro" id="IPR006935">
    <property type="entry name" value="Helicase/UvrB_N"/>
</dbReference>
<evidence type="ECO:0008006" key="5">
    <source>
        <dbReference type="Google" id="ProtNLM"/>
    </source>
</evidence>
<dbReference type="PROSITE" id="PS51192">
    <property type="entry name" value="HELICASE_ATP_BIND_1"/>
    <property type="match status" value="1"/>
</dbReference>
<dbReference type="InterPro" id="IPR014001">
    <property type="entry name" value="Helicase_ATP-bd"/>
</dbReference>
<dbReference type="SUPFAM" id="SSF55874">
    <property type="entry name" value="ATPase domain of HSP90 chaperone/DNA topoisomerase II/histidine kinase"/>
    <property type="match status" value="1"/>
</dbReference>
<dbReference type="SMART" id="SM00490">
    <property type="entry name" value="HELICc"/>
    <property type="match status" value="1"/>
</dbReference>
<dbReference type="Proteomes" id="UP000638848">
    <property type="component" value="Unassembled WGS sequence"/>
</dbReference>
<reference evidence="3" key="1">
    <citation type="journal article" date="2014" name="Int. J. Syst. Evol. Microbiol.">
        <title>Complete genome sequence of Corynebacterium casei LMG S-19264T (=DSM 44701T), isolated from a smear-ripened cheese.</title>
        <authorList>
            <consortium name="US DOE Joint Genome Institute (JGI-PGF)"/>
            <person name="Walter F."/>
            <person name="Albersmeier A."/>
            <person name="Kalinowski J."/>
            <person name="Ruckert C."/>
        </authorList>
    </citation>
    <scope>NUCLEOTIDE SEQUENCE</scope>
    <source>
        <strain evidence="3">CGMCC 1.12187</strain>
    </source>
</reference>
<dbReference type="InterPro" id="IPR036890">
    <property type="entry name" value="HATPase_C_sf"/>
</dbReference>
<dbReference type="PANTHER" id="PTHR47962">
    <property type="entry name" value="ATP-DEPENDENT HELICASE LHR-RELATED-RELATED"/>
    <property type="match status" value="1"/>
</dbReference>
<dbReference type="GO" id="GO:0016887">
    <property type="term" value="F:ATP hydrolysis activity"/>
    <property type="evidence" value="ECO:0007669"/>
    <property type="project" value="TreeGrafter"/>
</dbReference>
<evidence type="ECO:0000259" key="2">
    <source>
        <dbReference type="PROSITE" id="PS51194"/>
    </source>
</evidence>
<dbReference type="InterPro" id="IPR052511">
    <property type="entry name" value="ATP-dep_Helicase"/>
</dbReference>
<dbReference type="Gene3D" id="3.30.565.10">
    <property type="entry name" value="Histidine kinase-like ATPase, C-terminal domain"/>
    <property type="match status" value="1"/>
</dbReference>
<gene>
    <name evidence="3" type="ORF">GCM10011374_34090</name>
</gene>
<evidence type="ECO:0000313" key="4">
    <source>
        <dbReference type="Proteomes" id="UP000638848"/>
    </source>
</evidence>
<reference evidence="3" key="2">
    <citation type="submission" date="2020-09" db="EMBL/GenBank/DDBJ databases">
        <authorList>
            <person name="Sun Q."/>
            <person name="Zhou Y."/>
        </authorList>
    </citation>
    <scope>NUCLEOTIDE SEQUENCE</scope>
    <source>
        <strain evidence="3">CGMCC 1.12187</strain>
    </source>
</reference>
<sequence length="1557" mass="172586">MNPSDWTSDDSSLAEFVRAETAKNIAAFKAQPRLLREQSNIEQTVVEGGYNKKQINELIQNAADALDDPEGRIEVVLTDSYLYCANEGMPFQTNGVASLLMSHSSEKTGNEIGRFGLGFKSVLAVTETPEIFSRSVSFRWDQDHLRQRLAEDGVRAESLPTLRAAVPVDPIGAAETDPVLDELMGWASTIVRLPLLPHAAWLWSEMEAFPGEFLLFSEKIGTLILSDRRSGDRLAWTATRDAKSGIVNLACNGETTEWQVFSLRHEPSESAKIEAGHLSARNDMTVSWAVPRKRRNRRGQLWTFFPTTSETSLTGIVNAPFKMNEDRHNVLAGLYNKEILTRTLPRVVAGALPSLLDPSDPGSVLDMLPARGRETHSWADETLNQAVMDAVAVSRSLPDMAGRAQLLDDLHVPEVAAHGEDQPLVEEWYTLATTQGTTNWIHQSCIDHKDRNATLTRLLGIRNLARKNVQVWLETLADPENLNTLEAVLGLAVKIQKSYPDRLVAMRQSRIILDASGQLRRPIVTEMSLPLGTAAQEKGNTAVIHPDFVAHGRSRRLLMELGFNNMDAAGQLKRQLLIAARAADDAAAMESAWRISRNVRERGHVAAMFTDTLPRDSILVRCSDGQWREIDRVWARGGIFPTGHVHDAEMLVDEQFHRHDMDVIRRLDVNQHLPSEIRTGSTKHPTYATWADAVAQRLIAELREEGVPVGRHHISFGQVNLTPGLERLKDASLPIRARVTEELLGRPHYPTSPSIGGNYVATVDDVDQPDRWWICQYGALKTPYGLTPTAYSVAPVDGFPAEMLPSPTDQRAHKLLTLPTTVERINWTQVFDSAARALPVELLHDLYARAAQLGVPAPSEIAVEHQGRRSPVDRASCWVTSSPRTYEHRRHAPTNPHGVLVDSTEKAAALSENWGLALCQISFSASVDFTPAAPREPITEELPHLPKIVKGTSRLLVQWCDELAVVESNDFDDVQVRTDKKELLQDKVLYVRGRRNVDRLLAALIKANGLRLTVNEIKLKHAQFEQEEGINNKPLDELLADLLGRSALESLVSPAVLTMVESTRKDPLSPGELFDVARSIHGVDLLKEIKKHFAGLTARDPDLIPPGSEVWGFLKNLLEPGSTHKSPPALPREEVLGPVVLKPLHDYQEDVGRQIRSLLQGKTEHWRGLLMLPTGAGKTRAMTESLVGHVSATEGNFVIVWVAQSIELCEQAIDSWKYVWQAVGATGQRMAISRFWGGMADATEPEDVKLHLVVGTPDTTVRIADSPSKSKDYDWLFKADVLVFDEAHGTTGPSYTRILEAFGRNPRQRSKPLLGMSATPFKGTNEEKTKQLVNRFGGNLIQPSQFTSKTAHQYLQELGVLSRVHHEVIDGMELRPLPAPRDQSPLDEPVAMKELQLDLKAVAANEERNRVLIEDILQRGPDRSSIVFAASVDHAHALAATLTYMGLKSASISGETSGAARRAAIEDFRRGEIRVLTNYNVLSEGFDAPGVDTVYVGRPTFSPNRYLQMIGRGLRGPKNGGSEWTTIVNVRDNVEQFGTGLAFGHFEYLWDSGYADV</sequence>
<dbReference type="PANTHER" id="PTHR47962:SF7">
    <property type="entry name" value="MITOCHONDRIAL ATP-DEPENDENT HELICASE IRC3-RELATED"/>
    <property type="match status" value="1"/>
</dbReference>
<dbReference type="PROSITE" id="PS51194">
    <property type="entry name" value="HELICASE_CTER"/>
    <property type="match status" value="1"/>
</dbReference>
<accession>A0A917H3U6</accession>
<dbReference type="EMBL" id="BMEQ01000026">
    <property type="protein sequence ID" value="GGG67085.1"/>
    <property type="molecule type" value="Genomic_DNA"/>
</dbReference>
<evidence type="ECO:0000259" key="1">
    <source>
        <dbReference type="PROSITE" id="PS51192"/>
    </source>
</evidence>
<dbReference type="InterPro" id="IPR027417">
    <property type="entry name" value="P-loop_NTPase"/>
</dbReference>
<dbReference type="InterPro" id="IPR001650">
    <property type="entry name" value="Helicase_C-like"/>
</dbReference>
<dbReference type="GO" id="GO:0005524">
    <property type="term" value="F:ATP binding"/>
    <property type="evidence" value="ECO:0007669"/>
    <property type="project" value="InterPro"/>
</dbReference>
<dbReference type="SUPFAM" id="SSF52540">
    <property type="entry name" value="P-loop containing nucleoside triphosphate hydrolases"/>
    <property type="match status" value="1"/>
</dbReference>
<dbReference type="SMART" id="SM00487">
    <property type="entry name" value="DEXDc"/>
    <property type="match status" value="1"/>
</dbReference>
<feature type="domain" description="Helicase C-terminal" evidence="2">
    <location>
        <begin position="1396"/>
        <end position="1554"/>
    </location>
</feature>
<organism evidence="3 4">
    <name type="scientific">Kocuria dechangensis</name>
    <dbReference type="NCBI Taxonomy" id="1176249"/>
    <lineage>
        <taxon>Bacteria</taxon>
        <taxon>Bacillati</taxon>
        <taxon>Actinomycetota</taxon>
        <taxon>Actinomycetes</taxon>
        <taxon>Micrococcales</taxon>
        <taxon>Micrococcaceae</taxon>
        <taxon>Kocuria</taxon>
    </lineage>
</organism>